<sequence>MTGCGHLCASSKRMRRHWSDSHGVSVPSNIASHARSVKLQTFFRGTKLKYFEVSEATRAADSQGFNEGSGHDRMGSDADKVPSLAQPMSFSESSLVVDLETLAYFHHYIITTCPTLPKIEDSLTASQHWGTYIVSLALRRRWLMCGLLAISAYHSATLDEEITVQKKHFEQGTKLRSEFFIGFNEIMNNSSNTMSIKTFQKTKRAAIQVKSIMSCAHWALTGFTSNYTTVLGPDTVLSQLQSLLCDIQDFSKLGNSLNIEQRNGNDLQTSLGTNGSRGTATAPTMLLNRLQMLPYRMAEIFGKPDHEQDAPAILLSIAALLQCCSGVFESNNLSGAWKDICAWFEKTTDHFNYMVSLQNPAALIVLAYWAAILVKQAQVCECWFVHGFSRAIVLLIYEHLSTDDAVRSLVERLLE</sequence>
<gene>
    <name evidence="1" type="ORF">PENVUL_c030G09551</name>
</gene>
<dbReference type="Proteomes" id="UP000191518">
    <property type="component" value="Unassembled WGS sequence"/>
</dbReference>
<reference evidence="2" key="1">
    <citation type="journal article" date="2017" name="Nat. Microbiol.">
        <title>Global analysis of biosynthetic gene clusters reveals vast potential of secondary metabolite production in Penicillium species.</title>
        <authorList>
            <person name="Nielsen J.C."/>
            <person name="Grijseels S."/>
            <person name="Prigent S."/>
            <person name="Ji B."/>
            <person name="Dainat J."/>
            <person name="Nielsen K.F."/>
            <person name="Frisvad J.C."/>
            <person name="Workman M."/>
            <person name="Nielsen J."/>
        </authorList>
    </citation>
    <scope>NUCLEOTIDE SEQUENCE [LARGE SCALE GENOMIC DNA]</scope>
    <source>
        <strain evidence="2">IBT 29486</strain>
    </source>
</reference>
<organism evidence="1 2">
    <name type="scientific">Penicillium vulpinum</name>
    <dbReference type="NCBI Taxonomy" id="29845"/>
    <lineage>
        <taxon>Eukaryota</taxon>
        <taxon>Fungi</taxon>
        <taxon>Dikarya</taxon>
        <taxon>Ascomycota</taxon>
        <taxon>Pezizomycotina</taxon>
        <taxon>Eurotiomycetes</taxon>
        <taxon>Eurotiomycetidae</taxon>
        <taxon>Eurotiales</taxon>
        <taxon>Aspergillaceae</taxon>
        <taxon>Penicillium</taxon>
    </lineage>
</organism>
<dbReference type="InterPro" id="IPR052400">
    <property type="entry name" value="Zn2-C6_fungal_TF"/>
</dbReference>
<name>A0A1V6RTF5_9EURO</name>
<evidence type="ECO:0000313" key="2">
    <source>
        <dbReference type="Proteomes" id="UP000191518"/>
    </source>
</evidence>
<keyword evidence="2" id="KW-1185">Reference proteome</keyword>
<dbReference type="OrthoDB" id="416217at2759"/>
<dbReference type="InterPro" id="IPR021858">
    <property type="entry name" value="Fun_TF"/>
</dbReference>
<dbReference type="PANTHER" id="PTHR47657:SF3">
    <property type="entry name" value="ORSELLINIC ACID_F9775 BIOSYNTHESIS CLUSTER PROTEIN D-RELATED"/>
    <property type="match status" value="1"/>
</dbReference>
<dbReference type="EMBL" id="MDYP01000030">
    <property type="protein sequence ID" value="OQE04693.1"/>
    <property type="molecule type" value="Genomic_DNA"/>
</dbReference>
<dbReference type="STRING" id="29845.A0A1V6RTF5"/>
<evidence type="ECO:0008006" key="3">
    <source>
        <dbReference type="Google" id="ProtNLM"/>
    </source>
</evidence>
<evidence type="ECO:0000313" key="1">
    <source>
        <dbReference type="EMBL" id="OQE04693.1"/>
    </source>
</evidence>
<dbReference type="AlphaFoldDB" id="A0A1V6RTF5"/>
<dbReference type="PANTHER" id="PTHR47657">
    <property type="entry name" value="STEROL REGULATORY ELEMENT-BINDING PROTEIN ECM22"/>
    <property type="match status" value="1"/>
</dbReference>
<proteinExistence type="predicted"/>
<protein>
    <recommendedName>
        <fullName evidence="3">Transcription factor domain-containing protein</fullName>
    </recommendedName>
</protein>
<dbReference type="GO" id="GO:0000981">
    <property type="term" value="F:DNA-binding transcription factor activity, RNA polymerase II-specific"/>
    <property type="evidence" value="ECO:0007669"/>
    <property type="project" value="TreeGrafter"/>
</dbReference>
<comment type="caution">
    <text evidence="1">The sequence shown here is derived from an EMBL/GenBank/DDBJ whole genome shotgun (WGS) entry which is preliminary data.</text>
</comment>
<dbReference type="Pfam" id="PF11951">
    <property type="entry name" value="Fungal_trans_2"/>
    <property type="match status" value="1"/>
</dbReference>
<accession>A0A1V6RTF5</accession>